<name>A0A1E3BRW5_ASPCR</name>
<dbReference type="VEuPathDB" id="FungiDB:SI65_01278"/>
<proteinExistence type="predicted"/>
<feature type="region of interest" description="Disordered" evidence="1">
    <location>
        <begin position="54"/>
        <end position="76"/>
    </location>
</feature>
<evidence type="ECO:0000313" key="2">
    <source>
        <dbReference type="EMBL" id="ODM23689.1"/>
    </source>
</evidence>
<feature type="region of interest" description="Disordered" evidence="1">
    <location>
        <begin position="1"/>
        <end position="38"/>
    </location>
</feature>
<dbReference type="AlphaFoldDB" id="A0A1E3BRW5"/>
<dbReference type="EMBL" id="JXNT01000001">
    <property type="protein sequence ID" value="ODM23689.1"/>
    <property type="molecule type" value="Genomic_DNA"/>
</dbReference>
<evidence type="ECO:0000256" key="1">
    <source>
        <dbReference type="SAM" id="MobiDB-lite"/>
    </source>
</evidence>
<protein>
    <submittedName>
        <fullName evidence="2">Uncharacterized protein</fullName>
    </submittedName>
</protein>
<comment type="caution">
    <text evidence="2">The sequence shown here is derived from an EMBL/GenBank/DDBJ whole genome shotgun (WGS) entry which is preliminary data.</text>
</comment>
<dbReference type="Proteomes" id="UP000094569">
    <property type="component" value="Unassembled WGS sequence"/>
</dbReference>
<feature type="compositionally biased region" description="Polar residues" evidence="1">
    <location>
        <begin position="9"/>
        <end position="23"/>
    </location>
</feature>
<reference evidence="2 3" key="1">
    <citation type="journal article" date="2016" name="BMC Genomics">
        <title>Comparative genomic and transcriptomic analyses of the Fuzhuan brick tea-fermentation fungus Aspergillus cristatus.</title>
        <authorList>
            <person name="Ge Y."/>
            <person name="Wang Y."/>
            <person name="Liu Y."/>
            <person name="Tan Y."/>
            <person name="Ren X."/>
            <person name="Zhang X."/>
            <person name="Hyde K.D."/>
            <person name="Liu Y."/>
            <person name="Liu Z."/>
        </authorList>
    </citation>
    <scope>NUCLEOTIDE SEQUENCE [LARGE SCALE GENOMIC DNA]</scope>
    <source>
        <strain evidence="2 3">GZAAS20.1005</strain>
    </source>
</reference>
<dbReference type="OrthoDB" id="4501485at2759"/>
<organism evidence="2 3">
    <name type="scientific">Aspergillus cristatus</name>
    <name type="common">Chinese Fuzhuan brick tea-fermentation fungus</name>
    <name type="synonym">Eurotium cristatum</name>
    <dbReference type="NCBI Taxonomy" id="573508"/>
    <lineage>
        <taxon>Eukaryota</taxon>
        <taxon>Fungi</taxon>
        <taxon>Dikarya</taxon>
        <taxon>Ascomycota</taxon>
        <taxon>Pezizomycotina</taxon>
        <taxon>Eurotiomycetes</taxon>
        <taxon>Eurotiomycetidae</taxon>
        <taxon>Eurotiales</taxon>
        <taxon>Aspergillaceae</taxon>
        <taxon>Aspergillus</taxon>
        <taxon>Aspergillus subgen. Aspergillus</taxon>
    </lineage>
</organism>
<sequence>MSAEKKNTTRMTNGVGNQPNGNANHEADRSNAGVVGQNGLSAADEPYFAHTRMHDRSEHVSRLSSQINRTDEILKT</sequence>
<keyword evidence="3" id="KW-1185">Reference proteome</keyword>
<accession>A0A1E3BRW5</accession>
<gene>
    <name evidence="2" type="ORF">SI65_01278</name>
</gene>
<evidence type="ECO:0000313" key="3">
    <source>
        <dbReference type="Proteomes" id="UP000094569"/>
    </source>
</evidence>